<organism evidence="4 5">
    <name type="scientific">Strongyloides venezuelensis</name>
    <name type="common">Threadworm</name>
    <dbReference type="NCBI Taxonomy" id="75913"/>
    <lineage>
        <taxon>Eukaryota</taxon>
        <taxon>Metazoa</taxon>
        <taxon>Ecdysozoa</taxon>
        <taxon>Nematoda</taxon>
        <taxon>Chromadorea</taxon>
        <taxon>Rhabditida</taxon>
        <taxon>Tylenchina</taxon>
        <taxon>Panagrolaimomorpha</taxon>
        <taxon>Strongyloidoidea</taxon>
        <taxon>Strongyloididae</taxon>
        <taxon>Strongyloides</taxon>
    </lineage>
</organism>
<evidence type="ECO:0000259" key="2">
    <source>
        <dbReference type="Pfam" id="PF24488"/>
    </source>
</evidence>
<proteinExistence type="predicted"/>
<protein>
    <submittedName>
        <fullName evidence="5">Uncharacterized protein</fullName>
    </submittedName>
</protein>
<dbReference type="Pfam" id="PF24490">
    <property type="entry name" value="DUF7585"/>
    <property type="match status" value="1"/>
</dbReference>
<dbReference type="Pfam" id="PF24488">
    <property type="entry name" value="DUF7584"/>
    <property type="match status" value="1"/>
</dbReference>
<feature type="domain" description="DUF7584" evidence="2">
    <location>
        <begin position="218"/>
        <end position="278"/>
    </location>
</feature>
<keyword evidence="4" id="KW-1185">Reference proteome</keyword>
<accession>A0A0K0FP52</accession>
<dbReference type="InterPro" id="IPR056006">
    <property type="entry name" value="DUF7584"/>
</dbReference>
<reference evidence="4" key="1">
    <citation type="submission" date="2014-07" db="EMBL/GenBank/DDBJ databases">
        <authorList>
            <person name="Martin A.A"/>
            <person name="De Silva N."/>
        </authorList>
    </citation>
    <scope>NUCLEOTIDE SEQUENCE</scope>
</reference>
<reference evidence="5" key="2">
    <citation type="submission" date="2015-08" db="UniProtKB">
        <authorList>
            <consortium name="WormBaseParasite"/>
        </authorList>
    </citation>
    <scope>IDENTIFICATION</scope>
</reference>
<feature type="signal peptide" evidence="1">
    <location>
        <begin position="1"/>
        <end position="21"/>
    </location>
</feature>
<evidence type="ECO:0000313" key="5">
    <source>
        <dbReference type="WBParaSite" id="SVE_1090400.1"/>
    </source>
</evidence>
<dbReference type="WBParaSite" id="SVE_1090400.1">
    <property type="protein sequence ID" value="SVE_1090400.1"/>
    <property type="gene ID" value="SVE_1090400"/>
</dbReference>
<dbReference type="AlphaFoldDB" id="A0A0K0FP52"/>
<feature type="domain" description="DUF7585" evidence="3">
    <location>
        <begin position="28"/>
        <end position="213"/>
    </location>
</feature>
<keyword evidence="1" id="KW-0732">Signal</keyword>
<dbReference type="InterPro" id="IPR056007">
    <property type="entry name" value="DUF7585"/>
</dbReference>
<feature type="chain" id="PRO_5005330172" evidence="1">
    <location>
        <begin position="22"/>
        <end position="279"/>
    </location>
</feature>
<name>A0A0K0FP52_STRVS</name>
<dbReference type="STRING" id="75913.A0A0K0FP52"/>
<evidence type="ECO:0000313" key="4">
    <source>
        <dbReference type="Proteomes" id="UP000035680"/>
    </source>
</evidence>
<evidence type="ECO:0000259" key="3">
    <source>
        <dbReference type="Pfam" id="PF24490"/>
    </source>
</evidence>
<sequence>MLLKLYCLGAALALMALPTQPLGPQQETLFPYISRDITNTTFPFDLNVTTNSDVVLVKCPNFGYRHKKNDDSFTPNSEVFMSGSTYSPSDNSFAWVPLLKSKTGPTKLKCGKINLEDVGNPRYDWIFNVIWQNGTDNESIMVRENRINSIPQNLQKCNLLLEEPIIFSRMKDGIFSLIPNPNFVEHLYVNQMFYYFEKPQGNGKTKNPCGILKIYGNKPTIKLQPYESTSEATPFNGLYKINLLETGQQTIKVVLDTKNNLEYYQDEKVIIAKMRYVHG</sequence>
<evidence type="ECO:0000256" key="1">
    <source>
        <dbReference type="SAM" id="SignalP"/>
    </source>
</evidence>
<dbReference type="Proteomes" id="UP000035680">
    <property type="component" value="Unassembled WGS sequence"/>
</dbReference>